<reference evidence="4" key="1">
    <citation type="submission" date="2024-01" db="EMBL/GenBank/DDBJ databases">
        <title>Sequencing the genomes of a sandfly, Sergentomyia squamirostris, and its two endosymbionts.</title>
        <authorList>
            <person name="Itokawa K."/>
            <person name="Sanjoba C."/>
        </authorList>
    </citation>
    <scope>NUCLEOTIDE SEQUENCE</scope>
    <source>
        <strain evidence="4">RiSSQ</strain>
    </source>
</reference>
<keyword evidence="1" id="KW-0175">Coiled coil</keyword>
<dbReference type="AlphaFoldDB" id="A0AAT9G6U9"/>
<dbReference type="CDD" id="cd00338">
    <property type="entry name" value="Ser_Recombinase"/>
    <property type="match status" value="1"/>
</dbReference>
<dbReference type="InterPro" id="IPR011109">
    <property type="entry name" value="DNA_bind_recombinase_dom"/>
</dbReference>
<protein>
    <submittedName>
        <fullName evidence="4">Recombinase family protein</fullName>
    </submittedName>
</protein>
<dbReference type="GO" id="GO:0003677">
    <property type="term" value="F:DNA binding"/>
    <property type="evidence" value="ECO:0007669"/>
    <property type="project" value="InterPro"/>
</dbReference>
<dbReference type="EMBL" id="AP029170">
    <property type="protein sequence ID" value="BFD45503.1"/>
    <property type="molecule type" value="Genomic_DNA"/>
</dbReference>
<evidence type="ECO:0000313" key="4">
    <source>
        <dbReference type="EMBL" id="BFD45503.1"/>
    </source>
</evidence>
<dbReference type="PROSITE" id="PS51736">
    <property type="entry name" value="RECOMBINASES_3"/>
    <property type="match status" value="1"/>
</dbReference>
<dbReference type="InterPro" id="IPR038109">
    <property type="entry name" value="DNA_bind_recomb_sf"/>
</dbReference>
<sequence length="517" mass="60291">MTETAQKATKAILLARVSSKEQEEGYSIEAQKYRLQEYCMRKGLEILKIFEFSESSTVGNRKKFQEAIDFAKKQKEVIAVVADKVDRLQRSYKETPLLNDLIERAKIELHFYTENCIIHKYSTSQEKMMWNIFVLMAQAFVDSLRDNVNRSIDQKLRLGEWISTAPIGYLHIKGHGTGHNKGKIIIDPNRGPLIKKIFETYATGSHTLPEILKKTKEWGLRNSRGNQDYLCHSHLYSIITNPFYYGVMRVLKTKKEYQHIYPPLISKELFDTCQKVRVNWNKKPFKYGEKEYIFRGLIKCAVTGRVVTAETKKKTYINGQTEEWIYLRTWDSNKPNRRIYVKEEIILQEVEKVLATLHLEPELHSEVIAYIKSSAKIEQGFHKMRIGELHAEHTKIKTRMDRLTDLFLDGDISKEDHEGKRQQLIQKREDIVREIESHNNADDKFSECLVNLVELASGALETFKGSTTEGKRKLMNLVFANLELKDGKLDFMLRPPFDAFVKCTKIEEWHTLEDSNL</sequence>
<dbReference type="PROSITE" id="PS51737">
    <property type="entry name" value="RECOMBINASE_DNA_BIND"/>
    <property type="match status" value="1"/>
</dbReference>
<dbReference type="PANTHER" id="PTHR30461">
    <property type="entry name" value="DNA-INVERTASE FROM LAMBDOID PROPHAGE"/>
    <property type="match status" value="1"/>
</dbReference>
<accession>A0AAT9G6U9</accession>
<evidence type="ECO:0000259" key="3">
    <source>
        <dbReference type="PROSITE" id="PS51737"/>
    </source>
</evidence>
<dbReference type="InterPro" id="IPR036162">
    <property type="entry name" value="Resolvase-like_N_sf"/>
</dbReference>
<feature type="domain" description="Resolvase/invertase-type recombinase catalytic" evidence="2">
    <location>
        <begin position="10"/>
        <end position="159"/>
    </location>
</feature>
<dbReference type="Gene3D" id="3.40.50.1390">
    <property type="entry name" value="Resolvase, N-terminal catalytic domain"/>
    <property type="match status" value="1"/>
</dbReference>
<dbReference type="InterPro" id="IPR050639">
    <property type="entry name" value="SSR_resolvase"/>
</dbReference>
<dbReference type="SUPFAM" id="SSF53041">
    <property type="entry name" value="Resolvase-like"/>
    <property type="match status" value="1"/>
</dbReference>
<dbReference type="Pfam" id="PF00239">
    <property type="entry name" value="Resolvase"/>
    <property type="match status" value="1"/>
</dbReference>
<feature type="coiled-coil region" evidence="1">
    <location>
        <begin position="414"/>
        <end position="441"/>
    </location>
</feature>
<dbReference type="Pfam" id="PF07508">
    <property type="entry name" value="Recombinase"/>
    <property type="match status" value="1"/>
</dbReference>
<evidence type="ECO:0000256" key="1">
    <source>
        <dbReference type="SAM" id="Coils"/>
    </source>
</evidence>
<gene>
    <name evidence="4" type="ORF">DMENIID0002_01490</name>
</gene>
<dbReference type="GO" id="GO:0000150">
    <property type="term" value="F:DNA strand exchange activity"/>
    <property type="evidence" value="ECO:0007669"/>
    <property type="project" value="InterPro"/>
</dbReference>
<evidence type="ECO:0000259" key="2">
    <source>
        <dbReference type="PROSITE" id="PS51736"/>
    </source>
</evidence>
<dbReference type="Gene3D" id="3.90.1750.20">
    <property type="entry name" value="Putative Large Serine Recombinase, Chain B, Domain 2"/>
    <property type="match status" value="1"/>
</dbReference>
<proteinExistence type="predicted"/>
<dbReference type="InterPro" id="IPR006119">
    <property type="entry name" value="Resolv_N"/>
</dbReference>
<dbReference type="SMART" id="SM00857">
    <property type="entry name" value="Resolvase"/>
    <property type="match status" value="1"/>
</dbReference>
<name>A0AAT9G6U9_9RICK</name>
<dbReference type="PANTHER" id="PTHR30461:SF23">
    <property type="entry name" value="DNA RECOMBINASE-RELATED"/>
    <property type="match status" value="1"/>
</dbReference>
<feature type="domain" description="Recombinase" evidence="3">
    <location>
        <begin position="166"/>
        <end position="283"/>
    </location>
</feature>
<organism evidence="4">
    <name type="scientific">Candidatus Tisiphia endosymbiont of Sergentomyia squamirostris</name>
    <dbReference type="NCBI Taxonomy" id="3113639"/>
    <lineage>
        <taxon>Bacteria</taxon>
        <taxon>Pseudomonadati</taxon>
        <taxon>Pseudomonadota</taxon>
        <taxon>Alphaproteobacteria</taxon>
        <taxon>Rickettsiales</taxon>
        <taxon>Rickettsiaceae</taxon>
        <taxon>Rickettsieae</taxon>
        <taxon>Candidatus Tisiphia</taxon>
    </lineage>
</organism>